<proteinExistence type="predicted"/>
<keyword evidence="3 6" id="KW-0812">Transmembrane</keyword>
<dbReference type="InterPro" id="IPR025857">
    <property type="entry name" value="MacB_PCD"/>
</dbReference>
<feature type="transmembrane region" description="Helical" evidence="6">
    <location>
        <begin position="466"/>
        <end position="492"/>
    </location>
</feature>
<accession>A0ABP8M9D0</accession>
<feature type="domain" description="MacB-like periplasmic core" evidence="8">
    <location>
        <begin position="105"/>
        <end position="329"/>
    </location>
</feature>
<dbReference type="NCBIfam" id="NF038404">
    <property type="entry name" value="perm_prefix_2"/>
    <property type="match status" value="1"/>
</dbReference>
<gene>
    <name evidence="9" type="ORF">GCM10023189_02420</name>
</gene>
<dbReference type="Pfam" id="PF02687">
    <property type="entry name" value="FtsX"/>
    <property type="match status" value="2"/>
</dbReference>
<evidence type="ECO:0000256" key="3">
    <source>
        <dbReference type="ARBA" id="ARBA00022692"/>
    </source>
</evidence>
<dbReference type="InterPro" id="IPR003838">
    <property type="entry name" value="ABC3_permease_C"/>
</dbReference>
<evidence type="ECO:0000313" key="10">
    <source>
        <dbReference type="Proteomes" id="UP001501175"/>
    </source>
</evidence>
<evidence type="ECO:0000256" key="2">
    <source>
        <dbReference type="ARBA" id="ARBA00022475"/>
    </source>
</evidence>
<comment type="subcellular location">
    <subcellularLocation>
        <location evidence="1">Cell membrane</location>
        <topology evidence="1">Multi-pass membrane protein</topology>
    </subcellularLocation>
</comment>
<evidence type="ECO:0000256" key="5">
    <source>
        <dbReference type="ARBA" id="ARBA00023136"/>
    </source>
</evidence>
<feature type="domain" description="MacB-like periplasmic core" evidence="8">
    <location>
        <begin position="532"/>
        <end position="725"/>
    </location>
</feature>
<evidence type="ECO:0000259" key="7">
    <source>
        <dbReference type="Pfam" id="PF02687"/>
    </source>
</evidence>
<evidence type="ECO:0000313" key="9">
    <source>
        <dbReference type="EMBL" id="GAA4446852.1"/>
    </source>
</evidence>
<feature type="domain" description="ABC3 transporter permease C-terminal" evidence="7">
    <location>
        <begin position="763"/>
        <end position="872"/>
    </location>
</feature>
<protein>
    <submittedName>
        <fullName evidence="9">ABC transporter permease</fullName>
    </submittedName>
</protein>
<feature type="transmembrane region" description="Helical" evidence="6">
    <location>
        <begin position="513"/>
        <end position="534"/>
    </location>
</feature>
<evidence type="ECO:0000256" key="1">
    <source>
        <dbReference type="ARBA" id="ARBA00004651"/>
    </source>
</evidence>
<feature type="transmembrane region" description="Helical" evidence="6">
    <location>
        <begin position="106"/>
        <end position="127"/>
    </location>
</feature>
<keyword evidence="2" id="KW-1003">Cell membrane</keyword>
<reference evidence="10" key="1">
    <citation type="journal article" date="2019" name="Int. J. Syst. Evol. Microbiol.">
        <title>The Global Catalogue of Microorganisms (GCM) 10K type strain sequencing project: providing services to taxonomists for standard genome sequencing and annotation.</title>
        <authorList>
            <consortium name="The Broad Institute Genomics Platform"/>
            <consortium name="The Broad Institute Genome Sequencing Center for Infectious Disease"/>
            <person name="Wu L."/>
            <person name="Ma J."/>
        </authorList>
    </citation>
    <scope>NUCLEOTIDE SEQUENCE [LARGE SCALE GENOMIC DNA]</scope>
    <source>
        <strain evidence="10">JCM 17927</strain>
    </source>
</reference>
<keyword evidence="10" id="KW-1185">Reference proteome</keyword>
<feature type="transmembrane region" description="Helical" evidence="6">
    <location>
        <begin position="372"/>
        <end position="394"/>
    </location>
</feature>
<feature type="transmembrane region" description="Helical" evidence="6">
    <location>
        <begin position="846"/>
        <end position="869"/>
    </location>
</feature>
<sequence length="883" mass="99828">MYPEDFNQSKIPAPPRWLDTLLGWFVAPHLREEVLGDIHERYYRRAQRLGQQKARRTYWREVLAYLRPSMIKRKPNQYRKPLFSDMLRNYLKIAFRNLVKNKAYSFINIAGLATGMAVAMLIGLWIWDELSYNKYHQHYNRIAQVMQHMTFNTEKDTWASIPIPVGDELRKSYGQYFERVVLASHTGEHILAAREQKLTTSGKYMEPAVTELLSLNMLKGTRAGLTDPNSIILSESLAKSLFGADNPMGKFVKMDNKLDVKVTGVYEDLPYNTNLKSVAFMAPWALFVSSEGWVKAAQEEPQWNNNSWQIFVQLAPRADFEQVSALIKDVKLNHLKPEEAKDKPELFLQPMRKWHLYSEFQNGVNTGGGIQFVWLFGITGAFILLLACINFMNLSTARSEKRAKEVGIRKAVGSVRSQLISQFFSESLLVVSIAFLLSIGLVLLMLPFFNEVADKKLSMLWTNPVFWLMGLSFVLLTGFLAGSYPALYLSAFQPVKVLKGTFRMGRLAALPRKVLVVVQFTVSVALIIGTIVVYRQIEHAKDRPVGYVRQGLITVPIITPELRDHYEVLRNDLLQSGAVAQVGASVGEPTQVYSANGDFEWEGKDPGFKDMFGTIGVTHDFGKTVGWQFVQGRDFSREYATDSTGIVLNETAVKYMGLKDPVGKTVRWPRANKSWQIVGVIKDMVMASPFEPVYPTFFLLGYDSPNTITVRLAPQLSTSESLDRISPIFKKYNPAVPFEYKFVDDEYASKFGQEERISKLASFFAILAIFISCLGLFGLASFVAEQRTKEIGVRKVLGASVANLWQLLSKDFVVLVLISLVIASPIAYYLLSNWLENYSYRTDIPWWVFAVAGSGAVLITLLTVSFQALKAALIDPVKSLRTE</sequence>
<feature type="transmembrane region" description="Helical" evidence="6">
    <location>
        <begin position="423"/>
        <end position="446"/>
    </location>
</feature>
<dbReference type="Pfam" id="PF12704">
    <property type="entry name" value="MacB_PCD"/>
    <property type="match status" value="2"/>
</dbReference>
<dbReference type="InterPro" id="IPR050250">
    <property type="entry name" value="Macrolide_Exporter_MacB"/>
</dbReference>
<feature type="domain" description="ABC3 transporter permease C-terminal" evidence="7">
    <location>
        <begin position="379"/>
        <end position="493"/>
    </location>
</feature>
<evidence type="ECO:0000256" key="6">
    <source>
        <dbReference type="SAM" id="Phobius"/>
    </source>
</evidence>
<dbReference type="InterPro" id="IPR047699">
    <property type="entry name" value="Permease_put_prefix"/>
</dbReference>
<keyword evidence="4 6" id="KW-1133">Transmembrane helix</keyword>
<dbReference type="RefSeq" id="WP_345239804.1">
    <property type="nucleotide sequence ID" value="NZ_BAABHD010000003.1"/>
</dbReference>
<feature type="transmembrane region" description="Helical" evidence="6">
    <location>
        <begin position="760"/>
        <end position="784"/>
    </location>
</feature>
<dbReference type="Proteomes" id="UP001501175">
    <property type="component" value="Unassembled WGS sequence"/>
</dbReference>
<comment type="caution">
    <text evidence="9">The sequence shown here is derived from an EMBL/GenBank/DDBJ whole genome shotgun (WGS) entry which is preliminary data.</text>
</comment>
<keyword evidence="5 6" id="KW-0472">Membrane</keyword>
<organism evidence="9 10">
    <name type="scientific">Nibrella saemangeumensis</name>
    <dbReference type="NCBI Taxonomy" id="1084526"/>
    <lineage>
        <taxon>Bacteria</taxon>
        <taxon>Pseudomonadati</taxon>
        <taxon>Bacteroidota</taxon>
        <taxon>Cytophagia</taxon>
        <taxon>Cytophagales</taxon>
        <taxon>Spirosomataceae</taxon>
        <taxon>Nibrella</taxon>
    </lineage>
</organism>
<feature type="transmembrane region" description="Helical" evidence="6">
    <location>
        <begin position="812"/>
        <end position="831"/>
    </location>
</feature>
<name>A0ABP8M9D0_9BACT</name>
<evidence type="ECO:0000259" key="8">
    <source>
        <dbReference type="Pfam" id="PF12704"/>
    </source>
</evidence>
<dbReference type="PANTHER" id="PTHR30572">
    <property type="entry name" value="MEMBRANE COMPONENT OF TRANSPORTER-RELATED"/>
    <property type="match status" value="1"/>
</dbReference>
<evidence type="ECO:0000256" key="4">
    <source>
        <dbReference type="ARBA" id="ARBA00022989"/>
    </source>
</evidence>
<dbReference type="PANTHER" id="PTHR30572:SF18">
    <property type="entry name" value="ABC-TYPE MACROLIDE FAMILY EXPORT SYSTEM PERMEASE COMPONENT 2"/>
    <property type="match status" value="1"/>
</dbReference>
<dbReference type="EMBL" id="BAABHD010000003">
    <property type="protein sequence ID" value="GAA4446852.1"/>
    <property type="molecule type" value="Genomic_DNA"/>
</dbReference>